<organism evidence="2 3">
    <name type="scientific">Thermohalobacter berrensis</name>
    <dbReference type="NCBI Taxonomy" id="99594"/>
    <lineage>
        <taxon>Bacteria</taxon>
        <taxon>Bacillati</taxon>
        <taxon>Bacillota</taxon>
        <taxon>Tissierellia</taxon>
        <taxon>Tissierellales</taxon>
        <taxon>Thermohalobacteraceae</taxon>
        <taxon>Thermohalobacter</taxon>
    </lineage>
</organism>
<dbReference type="Proteomes" id="UP000284177">
    <property type="component" value="Unassembled WGS sequence"/>
</dbReference>
<reference evidence="2 3" key="1">
    <citation type="submission" date="2016-08" db="EMBL/GenBank/DDBJ databases">
        <title>Novel Firmicutes and Novel Genomes.</title>
        <authorList>
            <person name="Poppleton D.I."/>
            <person name="Gribaldo S."/>
        </authorList>
    </citation>
    <scope>NUCLEOTIDE SEQUENCE [LARGE SCALE GENOMIC DNA]</scope>
    <source>
        <strain evidence="2 3">CTT3</strain>
    </source>
</reference>
<dbReference type="OrthoDB" id="9802901at2"/>
<evidence type="ECO:0000313" key="2">
    <source>
        <dbReference type="EMBL" id="RKD32105.1"/>
    </source>
</evidence>
<feature type="domain" description="HNH nuclease" evidence="1">
    <location>
        <begin position="6"/>
        <end position="59"/>
    </location>
</feature>
<name>A0A419T3T0_9FIRM</name>
<dbReference type="EMBL" id="MCIB01000013">
    <property type="protein sequence ID" value="RKD32105.1"/>
    <property type="molecule type" value="Genomic_DNA"/>
</dbReference>
<dbReference type="CDD" id="cd00085">
    <property type="entry name" value="HNHc"/>
    <property type="match status" value="1"/>
</dbReference>
<evidence type="ECO:0000313" key="3">
    <source>
        <dbReference type="Proteomes" id="UP000284177"/>
    </source>
</evidence>
<dbReference type="Gene3D" id="1.10.30.50">
    <property type="match status" value="1"/>
</dbReference>
<dbReference type="InterPro" id="IPR029471">
    <property type="entry name" value="HNH_5"/>
</dbReference>
<evidence type="ECO:0000259" key="1">
    <source>
        <dbReference type="SMART" id="SM00507"/>
    </source>
</evidence>
<comment type="caution">
    <text evidence="2">The sequence shown here is derived from an EMBL/GenBank/DDBJ whole genome shotgun (WGS) entry which is preliminary data.</text>
</comment>
<proteinExistence type="predicted"/>
<keyword evidence="3" id="KW-1185">Reference proteome</keyword>
<dbReference type="AlphaFoldDB" id="A0A419T3T0"/>
<dbReference type="PANTHER" id="PTHR33877:SF2">
    <property type="entry name" value="OS07G0170200 PROTEIN"/>
    <property type="match status" value="1"/>
</dbReference>
<dbReference type="InterPro" id="IPR052892">
    <property type="entry name" value="NA-targeting_endonuclease"/>
</dbReference>
<dbReference type="PANTHER" id="PTHR33877">
    <property type="entry name" value="SLL1193 PROTEIN"/>
    <property type="match status" value="1"/>
</dbReference>
<dbReference type="Pfam" id="PF14279">
    <property type="entry name" value="HNH_5"/>
    <property type="match status" value="1"/>
</dbReference>
<dbReference type="InterPro" id="IPR003615">
    <property type="entry name" value="HNH_nuc"/>
</dbReference>
<gene>
    <name evidence="2" type="ORF">BET03_11590</name>
</gene>
<dbReference type="SMART" id="SM00507">
    <property type="entry name" value="HNHc"/>
    <property type="match status" value="1"/>
</dbReference>
<protein>
    <recommendedName>
        <fullName evidence="1">HNH nuclease domain-containing protein</fullName>
    </recommendedName>
</protein>
<dbReference type="RefSeq" id="WP_120168969.1">
    <property type="nucleotide sequence ID" value="NZ_MCIB01000013.1"/>
</dbReference>
<sequence length="141" mass="16376">MKPRNRDKLYIYNRDNKECFFCGKKLKFKQITLDHLLPLSKGGTNDIFNLVTSCKKCNKIKGNSILKGIDKIILELFMQAVKDNKIIGKGLNIDNNTLKEQLLEIDRIEDITDKFIFQSDNMRFYVKNNKVVKVVYLGGLK</sequence>
<accession>A0A419T3T0</accession>